<reference evidence="2" key="1">
    <citation type="submission" date="2023-07" db="EMBL/GenBank/DDBJ databases">
        <authorList>
            <consortium name="CYATHOMIX"/>
        </authorList>
    </citation>
    <scope>NUCLEOTIDE SEQUENCE</scope>
    <source>
        <strain evidence="2">N/A</strain>
    </source>
</reference>
<dbReference type="Pfam" id="PF04155">
    <property type="entry name" value="Ground-like"/>
    <property type="match status" value="1"/>
</dbReference>
<proteinExistence type="predicted"/>
<evidence type="ECO:0000313" key="2">
    <source>
        <dbReference type="EMBL" id="CAJ0610586.1"/>
    </source>
</evidence>
<sequence>MNRANLLSSRRVRRAVPAQCIPSPEEQSHTVSDSFCCDPTFPLLIDRQLRTTDGIGAVSYSIQQRMQLRFNRSFEAIISDSDFVLNTYYSGARQCKFETDRYFVVLYETPVQYDLSDTHSENFLASFSSRDPLGWKQAPLAAESEASVTARSRVSFGPMRCCEWMFDA</sequence>
<dbReference type="EMBL" id="CATQJL010000326">
    <property type="protein sequence ID" value="CAJ0610586.1"/>
    <property type="molecule type" value="Genomic_DNA"/>
</dbReference>
<dbReference type="InterPro" id="IPR007284">
    <property type="entry name" value="Ground-like_dom"/>
</dbReference>
<protein>
    <recommendedName>
        <fullName evidence="1">Ground-like domain-containing protein</fullName>
    </recommendedName>
</protein>
<dbReference type="AlphaFoldDB" id="A0AA36HHP1"/>
<keyword evidence="3" id="KW-1185">Reference proteome</keyword>
<gene>
    <name evidence="2" type="ORF">CYNAS_LOCUS22569</name>
</gene>
<comment type="caution">
    <text evidence="2">The sequence shown here is derived from an EMBL/GenBank/DDBJ whole genome shotgun (WGS) entry which is preliminary data.</text>
</comment>
<organism evidence="2 3">
    <name type="scientific">Cylicocyclus nassatus</name>
    <name type="common">Nematode worm</name>
    <dbReference type="NCBI Taxonomy" id="53992"/>
    <lineage>
        <taxon>Eukaryota</taxon>
        <taxon>Metazoa</taxon>
        <taxon>Ecdysozoa</taxon>
        <taxon>Nematoda</taxon>
        <taxon>Chromadorea</taxon>
        <taxon>Rhabditida</taxon>
        <taxon>Rhabditina</taxon>
        <taxon>Rhabditomorpha</taxon>
        <taxon>Strongyloidea</taxon>
        <taxon>Strongylidae</taxon>
        <taxon>Cylicocyclus</taxon>
    </lineage>
</organism>
<accession>A0AA36HHP1</accession>
<name>A0AA36HHP1_CYLNA</name>
<feature type="domain" description="Ground-like" evidence="1">
    <location>
        <begin position="33"/>
        <end position="107"/>
    </location>
</feature>
<dbReference type="Proteomes" id="UP001176961">
    <property type="component" value="Unassembled WGS sequence"/>
</dbReference>
<evidence type="ECO:0000313" key="3">
    <source>
        <dbReference type="Proteomes" id="UP001176961"/>
    </source>
</evidence>
<evidence type="ECO:0000259" key="1">
    <source>
        <dbReference type="Pfam" id="PF04155"/>
    </source>
</evidence>